<dbReference type="AlphaFoldDB" id="A0A1D3CS89"/>
<organism evidence="3 4">
    <name type="scientific">Cyclospora cayetanensis</name>
    <dbReference type="NCBI Taxonomy" id="88456"/>
    <lineage>
        <taxon>Eukaryota</taxon>
        <taxon>Sar</taxon>
        <taxon>Alveolata</taxon>
        <taxon>Apicomplexa</taxon>
        <taxon>Conoidasida</taxon>
        <taxon>Coccidia</taxon>
        <taxon>Eucoccidiorida</taxon>
        <taxon>Eimeriorina</taxon>
        <taxon>Eimeriidae</taxon>
        <taxon>Cyclospora</taxon>
    </lineage>
</organism>
<dbReference type="InParanoid" id="A0A1D3CS89"/>
<evidence type="ECO:0000313" key="4">
    <source>
        <dbReference type="Proteomes" id="UP000095192"/>
    </source>
</evidence>
<evidence type="ECO:0000313" key="3">
    <source>
        <dbReference type="EMBL" id="OEH74053.1"/>
    </source>
</evidence>
<feature type="region of interest" description="Disordered" evidence="2">
    <location>
        <begin position="53"/>
        <end position="93"/>
    </location>
</feature>
<reference evidence="3 4" key="1">
    <citation type="journal article" date="2016" name="BMC Genomics">
        <title>Comparative genomics reveals Cyclospora cayetanensis possesses coccidia-like metabolism and invasion components but unique surface antigens.</title>
        <authorList>
            <person name="Liu S."/>
            <person name="Wang L."/>
            <person name="Zheng H."/>
            <person name="Xu Z."/>
            <person name="Roellig D.M."/>
            <person name="Li N."/>
            <person name="Frace M.A."/>
            <person name="Tang K."/>
            <person name="Arrowood M.J."/>
            <person name="Moss D.M."/>
            <person name="Zhang L."/>
            <person name="Feng Y."/>
            <person name="Xiao L."/>
        </authorList>
    </citation>
    <scope>NUCLEOTIDE SEQUENCE [LARGE SCALE GENOMIC DNA]</scope>
    <source>
        <strain evidence="3 4">CHN_HEN01</strain>
    </source>
</reference>
<dbReference type="Pfam" id="PF14377">
    <property type="entry name" value="UBM"/>
    <property type="match status" value="3"/>
</dbReference>
<keyword evidence="1" id="KW-0808">Transferase</keyword>
<comment type="caution">
    <text evidence="3">The sequence shown here is derived from an EMBL/GenBank/DDBJ whole genome shotgun (WGS) entry which is preliminary data.</text>
</comment>
<feature type="compositionally biased region" description="Low complexity" evidence="2">
    <location>
        <begin position="53"/>
        <end position="92"/>
    </location>
</feature>
<feature type="compositionally biased region" description="Gly residues" evidence="2">
    <location>
        <begin position="253"/>
        <end position="262"/>
    </location>
</feature>
<proteinExistence type="predicted"/>
<sequence length="323" mass="32412">MDLRQEILQQQLRLLTLEAIASRRAAARSALTGGGEAAGGEAAAAADLFAQAPPGASAATESSASGAPQETSSGGENSGGATESAASAAGNSQPSLREIPVDLLNALPAAVRQAAVAGCRDSSTSGDASSAAAAEDAEFDNATFLATLEPALRQEVLLTADASVLEALPRELQHSSAAGNSPLPAAFVDASLALFGGFEGRWGSVVGGSHGNAGARLFGLPSASLLPRSIRLGLREALLDEGGSFGRDADGLRSGGSSGGDTGAPRGQQLRRGGGALPCLAQSPTSCFCCRVSGSCALLPRFLLLLAWQAGRLFQESSHFRVA</sequence>
<evidence type="ECO:0000256" key="1">
    <source>
        <dbReference type="ARBA" id="ARBA00022679"/>
    </source>
</evidence>
<accession>A0A1D3CS89</accession>
<dbReference type="InterPro" id="IPR025527">
    <property type="entry name" value="HUWE1/Rev1_UBM"/>
</dbReference>
<dbReference type="EMBL" id="JROU02002146">
    <property type="protein sequence ID" value="OEH74053.1"/>
    <property type="molecule type" value="Genomic_DNA"/>
</dbReference>
<dbReference type="VEuPathDB" id="ToxoDB:cyc_09309"/>
<evidence type="ECO:0000256" key="2">
    <source>
        <dbReference type="SAM" id="MobiDB-lite"/>
    </source>
</evidence>
<protein>
    <submittedName>
        <fullName evidence="3">Uba ts-n domain-containing protein</fullName>
    </submittedName>
</protein>
<dbReference type="GO" id="GO:0016740">
    <property type="term" value="F:transferase activity"/>
    <property type="evidence" value="ECO:0007669"/>
    <property type="project" value="UniProtKB-KW"/>
</dbReference>
<dbReference type="Proteomes" id="UP000095192">
    <property type="component" value="Unassembled WGS sequence"/>
</dbReference>
<name>A0A1D3CS89_9EIME</name>
<feature type="region of interest" description="Disordered" evidence="2">
    <location>
        <begin position="248"/>
        <end position="268"/>
    </location>
</feature>
<gene>
    <name evidence="3" type="ORF">cyc_09309</name>
</gene>
<keyword evidence="4" id="KW-1185">Reference proteome</keyword>
<dbReference type="VEuPathDB" id="ToxoDB:LOC113146991"/>